<dbReference type="OrthoDB" id="5969272at2759"/>
<evidence type="ECO:0000313" key="1">
    <source>
        <dbReference type="EMBL" id="KJH41885.1"/>
    </source>
</evidence>
<organism evidence="1 2">
    <name type="scientific">Dictyocaulus viviparus</name>
    <name type="common">Bovine lungworm</name>
    <dbReference type="NCBI Taxonomy" id="29172"/>
    <lineage>
        <taxon>Eukaryota</taxon>
        <taxon>Metazoa</taxon>
        <taxon>Ecdysozoa</taxon>
        <taxon>Nematoda</taxon>
        <taxon>Chromadorea</taxon>
        <taxon>Rhabditida</taxon>
        <taxon>Rhabditina</taxon>
        <taxon>Rhabditomorpha</taxon>
        <taxon>Strongyloidea</taxon>
        <taxon>Metastrongylidae</taxon>
        <taxon>Dictyocaulus</taxon>
    </lineage>
</organism>
<proteinExistence type="predicted"/>
<sequence length="379" mass="42580">MISCGILLPAGDITQLKSAVVSGAVERLLYNRSDEEPTTRTVDLHITHSLQLNFVDSKAEHQIVTICITVLAECTRGDELLLMEFNVVNIELAIAVHPEHQIVTICITVLAECTRGEELLLMEFNVVNIELAIAVHLVFFIANYKLLEFSFAVDKKQSYSISSERVRRGQPDKTRAMDRRPIDETVPRQSVHRELRVDIDNTGWTGMPSPRRVATAPNSPSTSFRTDREAVFRSGNATVVETHIIRSTGMQSNSFTEEHWSSEIKSFVAVAPPKFIQVIKAYRVLSSDTLTLVVEVVSDPPAIFEWFCNDKPVQQFLQTAYFMPTNTCDTCERYIQRPDDNIYQSMVGIPIANCSPLQNIGSENELSTVENGKEGEFRP</sequence>
<dbReference type="SUPFAM" id="SSF48726">
    <property type="entry name" value="Immunoglobulin"/>
    <property type="match status" value="1"/>
</dbReference>
<accession>A0A0D8XB95</accession>
<gene>
    <name evidence="1" type="ORF">DICVIV_12137</name>
</gene>
<dbReference type="InterPro" id="IPR036179">
    <property type="entry name" value="Ig-like_dom_sf"/>
</dbReference>
<keyword evidence="2" id="KW-1185">Reference proteome</keyword>
<protein>
    <recommendedName>
        <fullName evidence="3">Ig-like domain-containing protein</fullName>
    </recommendedName>
</protein>
<reference evidence="2" key="2">
    <citation type="journal article" date="2016" name="Sci. Rep.">
        <title>Dictyocaulus viviparus genome, variome and transcriptome elucidate lungworm biology and support future intervention.</title>
        <authorList>
            <person name="McNulty S.N."/>
            <person name="Strube C."/>
            <person name="Rosa B.A."/>
            <person name="Martin J.C."/>
            <person name="Tyagi R."/>
            <person name="Choi Y.J."/>
            <person name="Wang Q."/>
            <person name="Hallsworth Pepin K."/>
            <person name="Zhang X."/>
            <person name="Ozersky P."/>
            <person name="Wilson R.K."/>
            <person name="Sternberg P.W."/>
            <person name="Gasser R.B."/>
            <person name="Mitreva M."/>
        </authorList>
    </citation>
    <scope>NUCLEOTIDE SEQUENCE [LARGE SCALE GENOMIC DNA]</scope>
    <source>
        <strain evidence="2">HannoverDv2000</strain>
    </source>
</reference>
<dbReference type="STRING" id="29172.A0A0D8XB95"/>
<evidence type="ECO:0008006" key="3">
    <source>
        <dbReference type="Google" id="ProtNLM"/>
    </source>
</evidence>
<evidence type="ECO:0000313" key="2">
    <source>
        <dbReference type="Proteomes" id="UP000053766"/>
    </source>
</evidence>
<name>A0A0D8XB95_DICVI</name>
<dbReference type="Proteomes" id="UP000053766">
    <property type="component" value="Unassembled WGS sequence"/>
</dbReference>
<dbReference type="AlphaFoldDB" id="A0A0D8XB95"/>
<reference evidence="1 2" key="1">
    <citation type="submission" date="2013-11" db="EMBL/GenBank/DDBJ databases">
        <title>Draft genome of the bovine lungworm Dictyocaulus viviparus.</title>
        <authorList>
            <person name="Mitreva M."/>
        </authorList>
    </citation>
    <scope>NUCLEOTIDE SEQUENCE [LARGE SCALE GENOMIC DNA]</scope>
    <source>
        <strain evidence="1 2">HannoverDv2000</strain>
    </source>
</reference>
<dbReference type="EMBL" id="KN716743">
    <property type="protein sequence ID" value="KJH41885.1"/>
    <property type="molecule type" value="Genomic_DNA"/>
</dbReference>